<dbReference type="GO" id="GO:0016020">
    <property type="term" value="C:membrane"/>
    <property type="evidence" value="ECO:0007669"/>
    <property type="project" value="UniProtKB-SubCell"/>
</dbReference>
<evidence type="ECO:0000313" key="8">
    <source>
        <dbReference type="Proteomes" id="UP001060018"/>
    </source>
</evidence>
<dbReference type="RefSeq" id="WP_257745841.1">
    <property type="nucleotide sequence ID" value="NZ_CP102487.1"/>
</dbReference>
<proteinExistence type="predicted"/>
<feature type="transmembrane region" description="Helical" evidence="5">
    <location>
        <begin position="330"/>
        <end position="351"/>
    </location>
</feature>
<feature type="transmembrane region" description="Helical" evidence="5">
    <location>
        <begin position="25"/>
        <end position="43"/>
    </location>
</feature>
<feature type="transmembrane region" description="Helical" evidence="5">
    <location>
        <begin position="133"/>
        <end position="150"/>
    </location>
</feature>
<evidence type="ECO:0000256" key="2">
    <source>
        <dbReference type="ARBA" id="ARBA00022692"/>
    </source>
</evidence>
<dbReference type="EMBL" id="CP102487">
    <property type="protein sequence ID" value="UUX59443.1"/>
    <property type="molecule type" value="Genomic_DNA"/>
</dbReference>
<dbReference type="Proteomes" id="UP001060018">
    <property type="component" value="Chromosome"/>
</dbReference>
<comment type="subcellular location">
    <subcellularLocation>
        <location evidence="1">Membrane</location>
        <topology evidence="1">Multi-pass membrane protein</topology>
    </subcellularLocation>
</comment>
<sequence>MGLEKLKESTKALITLGPARKDHWIGLRTGIGIFAPLITLFAIDRLDLVVFAVFGAFTGVYGRVDGYWNRLRMQIRSGLLFFVVIAVALSASYWWIDHEIPEVMKWQIVGATTLVAGICSVLVGLMRLRPGGSLFHIFAFAAIASIPHPAPMGEALLVAALTILLALVIGSAGALGQWANLWQRTPLPPLSDNVRKAIWWEGLFYILSAGVAGILANTVGSQLSAGHNYWAMVAAVVPLVGHTTRLRIRRGVHRVLGTLVGMILMALLIWLNPQVWILLAVIAVCQFLAELLVMRNYFLAQVFITPMALVGISLGTGLSGAVMYDRVVETLIGCAVGMLGVLLGSWFGLVLKRKQGLLPKSGS</sequence>
<reference evidence="7" key="1">
    <citation type="journal article" date="2022" name="Pest Manag. Sci.">
        <title>Glutamicibacter halophytocola-mediated host fitness of potato tuber moth on Solanaceae crops.</title>
        <authorList>
            <person name="Wang W."/>
            <person name="Xiao G."/>
            <person name="Du G."/>
            <person name="Chang L."/>
            <person name="Yang Y."/>
            <person name="Ye J."/>
            <person name="Chen B."/>
        </authorList>
    </citation>
    <scope>NUCLEOTIDE SEQUENCE</scope>
    <source>
        <strain evidence="7">S2</strain>
    </source>
</reference>
<feature type="transmembrane region" description="Helical" evidence="5">
    <location>
        <begin position="108"/>
        <end position="126"/>
    </location>
</feature>
<feature type="transmembrane region" description="Helical" evidence="5">
    <location>
        <begin position="251"/>
        <end position="270"/>
    </location>
</feature>
<evidence type="ECO:0000313" key="7">
    <source>
        <dbReference type="EMBL" id="UUX59443.1"/>
    </source>
</evidence>
<protein>
    <submittedName>
        <fullName evidence="7">FUSC family protein</fullName>
    </submittedName>
</protein>
<dbReference type="Pfam" id="PF13515">
    <property type="entry name" value="FUSC_2"/>
    <property type="match status" value="1"/>
</dbReference>
<name>A0AA95BU21_9MICC</name>
<feature type="transmembrane region" description="Helical" evidence="5">
    <location>
        <begin position="228"/>
        <end position="244"/>
    </location>
</feature>
<feature type="domain" description="Integral membrane bound transporter" evidence="6">
    <location>
        <begin position="219"/>
        <end position="339"/>
    </location>
</feature>
<evidence type="ECO:0000256" key="1">
    <source>
        <dbReference type="ARBA" id="ARBA00004141"/>
    </source>
</evidence>
<gene>
    <name evidence="7" type="ORF">NUH22_02030</name>
</gene>
<evidence type="ECO:0000256" key="5">
    <source>
        <dbReference type="SAM" id="Phobius"/>
    </source>
</evidence>
<feature type="transmembrane region" description="Helical" evidence="5">
    <location>
        <begin position="78"/>
        <end position="96"/>
    </location>
</feature>
<keyword evidence="3 5" id="KW-1133">Transmembrane helix</keyword>
<feature type="transmembrane region" description="Helical" evidence="5">
    <location>
        <begin position="156"/>
        <end position="176"/>
    </location>
</feature>
<evidence type="ECO:0000259" key="6">
    <source>
        <dbReference type="Pfam" id="PF13515"/>
    </source>
</evidence>
<feature type="transmembrane region" description="Helical" evidence="5">
    <location>
        <begin position="197"/>
        <end position="216"/>
    </location>
</feature>
<feature type="transmembrane region" description="Helical" evidence="5">
    <location>
        <begin position="302"/>
        <end position="324"/>
    </location>
</feature>
<organism evidence="7 8">
    <name type="scientific">Glutamicibacter halophytocola</name>
    <dbReference type="NCBI Taxonomy" id="1933880"/>
    <lineage>
        <taxon>Bacteria</taxon>
        <taxon>Bacillati</taxon>
        <taxon>Actinomycetota</taxon>
        <taxon>Actinomycetes</taxon>
        <taxon>Micrococcales</taxon>
        <taxon>Micrococcaceae</taxon>
        <taxon>Glutamicibacter</taxon>
    </lineage>
</organism>
<dbReference type="AlphaFoldDB" id="A0AA95BU21"/>
<evidence type="ECO:0000256" key="4">
    <source>
        <dbReference type="ARBA" id="ARBA00023136"/>
    </source>
</evidence>
<accession>A0AA95BU21</accession>
<dbReference type="InterPro" id="IPR049453">
    <property type="entry name" value="Memb_transporter_dom"/>
</dbReference>
<keyword evidence="4 5" id="KW-0472">Membrane</keyword>
<evidence type="ECO:0000256" key="3">
    <source>
        <dbReference type="ARBA" id="ARBA00022989"/>
    </source>
</evidence>
<keyword evidence="2 5" id="KW-0812">Transmembrane</keyword>
<feature type="transmembrane region" description="Helical" evidence="5">
    <location>
        <begin position="49"/>
        <end position="66"/>
    </location>
</feature>